<organism evidence="7 8">
    <name type="scientific">Brachybacterium epidermidis</name>
    <dbReference type="NCBI Taxonomy" id="2781983"/>
    <lineage>
        <taxon>Bacteria</taxon>
        <taxon>Bacillati</taxon>
        <taxon>Actinomycetota</taxon>
        <taxon>Actinomycetes</taxon>
        <taxon>Micrococcales</taxon>
        <taxon>Dermabacteraceae</taxon>
        <taxon>Brachybacterium</taxon>
    </lineage>
</organism>
<dbReference type="InterPro" id="IPR036278">
    <property type="entry name" value="Sialidase_sf"/>
</dbReference>
<dbReference type="Proteomes" id="UP000644727">
    <property type="component" value="Unassembled WGS sequence"/>
</dbReference>
<gene>
    <name evidence="7" type="ORF">IOE58_12180</name>
</gene>
<comment type="catalytic activity">
    <reaction evidence="1">
        <text>Hydrolysis of alpha-(2-&gt;3)-, alpha-(2-&gt;6)-, alpha-(2-&gt;8)- glycosidic linkages of terminal sialic acid residues in oligosaccharides, glycoproteins, glycolipids, colominic acid and synthetic substrates.</text>
        <dbReference type="EC" id="3.2.1.18"/>
    </reaction>
</comment>
<dbReference type="Pfam" id="PF10633">
    <property type="entry name" value="NPCBM_assoc"/>
    <property type="match status" value="1"/>
</dbReference>
<dbReference type="CDD" id="cd15482">
    <property type="entry name" value="Sialidase_non-viral"/>
    <property type="match status" value="1"/>
</dbReference>
<evidence type="ECO:0000313" key="8">
    <source>
        <dbReference type="Proteomes" id="UP000644727"/>
    </source>
</evidence>
<dbReference type="SUPFAM" id="SSF50939">
    <property type="entry name" value="Sialidases"/>
    <property type="match status" value="1"/>
</dbReference>
<dbReference type="PANTHER" id="PTHR10628:SF30">
    <property type="entry name" value="EXO-ALPHA-SIALIDASE"/>
    <property type="match status" value="1"/>
</dbReference>
<evidence type="ECO:0000256" key="1">
    <source>
        <dbReference type="ARBA" id="ARBA00000427"/>
    </source>
</evidence>
<dbReference type="Gene3D" id="2.120.10.10">
    <property type="match status" value="1"/>
</dbReference>
<reference evidence="7 8" key="1">
    <citation type="submission" date="2020-10" db="EMBL/GenBank/DDBJ databases">
        <title>Draft genome and description of Brachybacterium epidermidis sp nov.</title>
        <authorList>
            <person name="Boxberger M."/>
            <person name="La Scola B."/>
        </authorList>
    </citation>
    <scope>NUCLEOTIDE SEQUENCE [LARGE SCALE GENOMIC DNA]</scope>
    <source>
        <strain evidence="7 8">Marseille-Q2903</strain>
    </source>
</reference>
<evidence type="ECO:0000259" key="4">
    <source>
        <dbReference type="Pfam" id="PF10633"/>
    </source>
</evidence>
<evidence type="ECO:0000256" key="2">
    <source>
        <dbReference type="ARBA" id="ARBA00009348"/>
    </source>
</evidence>
<dbReference type="InterPro" id="IPR011040">
    <property type="entry name" value="Sialidase"/>
</dbReference>
<dbReference type="Gene3D" id="2.60.40.10">
    <property type="entry name" value="Immunoglobulins"/>
    <property type="match status" value="1"/>
</dbReference>
<accession>A0ABR9W397</accession>
<proteinExistence type="inferred from homology"/>
<dbReference type="Pfam" id="PF24346">
    <property type="entry name" value="DUF7507"/>
    <property type="match status" value="1"/>
</dbReference>
<evidence type="ECO:0000259" key="5">
    <source>
        <dbReference type="Pfam" id="PF13088"/>
    </source>
</evidence>
<name>A0ABR9W397_9MICO</name>
<dbReference type="RefSeq" id="WP_193866649.1">
    <property type="nucleotide sequence ID" value="NZ_JADEYR010000016.1"/>
</dbReference>
<dbReference type="InterPro" id="IPR013783">
    <property type="entry name" value="Ig-like_fold"/>
</dbReference>
<comment type="caution">
    <text evidence="7">The sequence shown here is derived from an EMBL/GenBank/DDBJ whole genome shotgun (WGS) entry which is preliminary data.</text>
</comment>
<dbReference type="InterPro" id="IPR055354">
    <property type="entry name" value="DUF7507"/>
</dbReference>
<evidence type="ECO:0000259" key="6">
    <source>
        <dbReference type="Pfam" id="PF24346"/>
    </source>
</evidence>
<dbReference type="EC" id="3.2.1.18" evidence="3"/>
<dbReference type="EMBL" id="JADEYR010000016">
    <property type="protein sequence ID" value="MBE9404906.1"/>
    <property type="molecule type" value="Genomic_DNA"/>
</dbReference>
<dbReference type="Pfam" id="PF13088">
    <property type="entry name" value="BNR_2"/>
    <property type="match status" value="1"/>
</dbReference>
<evidence type="ECO:0000313" key="7">
    <source>
        <dbReference type="EMBL" id="MBE9404906.1"/>
    </source>
</evidence>
<feature type="domain" description="Alpha-galactosidase NEW3" evidence="4">
    <location>
        <begin position="375"/>
        <end position="439"/>
    </location>
</feature>
<dbReference type="PANTHER" id="PTHR10628">
    <property type="entry name" value="SIALIDASE"/>
    <property type="match status" value="1"/>
</dbReference>
<comment type="similarity">
    <text evidence="2">Belongs to the glycosyl hydrolase 33 family.</text>
</comment>
<dbReference type="InterPro" id="IPR026856">
    <property type="entry name" value="Sialidase_fam"/>
</dbReference>
<dbReference type="InterPro" id="IPR018905">
    <property type="entry name" value="A-galactase_NEW3"/>
</dbReference>
<protein>
    <recommendedName>
        <fullName evidence="3">exo-alpha-sialidase</fullName>
        <ecNumber evidence="3">3.2.1.18</ecNumber>
    </recommendedName>
</protein>
<sequence length="801" mass="84095">MVHAEEPGAFEEQRIALGGDGAFPNYRIPAIIQLEGGDLLASYDGRPTGIDAPGPNSILQRRSTDGGRTWGEQTVVAQGEDGAQKIGYSDPSYVYDRETGTLFNFHVFSKDTGFWNSAYGNDDADRSVMSASVSISTDGGHTWTKESVTEVVKPPEVRATFATSGHGIQIRHGEHAGRLVLQYAGAFSDGTVKAYSVYSDDHGQTWQMGTPVGTNMDENKVVELSDGTLMLNSRMHSGGSARYVAYSSDGGETWSEPEVDHTLTDPRNNAAIIPMNPNATAGSPEAKELLFSNANSTTGRQNGTVRYSCDDGATWPVAKVFQSGATSYSDLVALQDGTFGVLYEAANSEIRYGAFDKAWLNPFCAAFSPAAAGLDAGQSTELEFTVRNDDQVALPACTATASFPAGWTAKTVELPALDPGESIQLRIPVTAPAFAQVGVTRGEIQVSAGSYALRGDAEITVEQGPPAMLGAQITGERNDAGRDLAADPYGEGDQVPYRFRVQSTSNVSQTVTPVSGNLTPFVPPEPGNCRWRNLPAGDGYDCLTPRHLVTAEEAADGFFVPDTSWELTGGGLDAETVRVVGEEVDLRERTPEVALERSVTRTVEVDGDGTDSVGDSIEYAVTATNTGNVRLTGLTGAVHAEQLATEETAAATGTYTLTEADVVAGTATLPSLTVTAVNGGLEATASVDAQPVPLEVAAPAEPKPELSLTGTVHPSIRGTDQGDLELPGGKVERGSTVRIAGLEPGAWYGTTLAGTQLGDWQQADASGSIAVALPDTRGGADTFAVHAADGSVLGWSLVKLR</sequence>
<evidence type="ECO:0000256" key="3">
    <source>
        <dbReference type="ARBA" id="ARBA00012733"/>
    </source>
</evidence>
<feature type="domain" description="Sialidase" evidence="5">
    <location>
        <begin position="57"/>
        <end position="341"/>
    </location>
</feature>
<keyword evidence="8" id="KW-1185">Reference proteome</keyword>
<feature type="domain" description="DUF7507" evidence="6">
    <location>
        <begin position="604"/>
        <end position="667"/>
    </location>
</feature>